<dbReference type="EMBL" id="LGRX02008708">
    <property type="protein sequence ID" value="KAK3272935.1"/>
    <property type="molecule type" value="Genomic_DNA"/>
</dbReference>
<evidence type="ECO:0000256" key="3">
    <source>
        <dbReference type="ARBA" id="ARBA00023140"/>
    </source>
</evidence>
<dbReference type="GO" id="GO:0006635">
    <property type="term" value="P:fatty acid beta-oxidation"/>
    <property type="evidence" value="ECO:0007669"/>
    <property type="project" value="TreeGrafter"/>
</dbReference>
<evidence type="ECO:0000256" key="4">
    <source>
        <dbReference type="ARBA" id="ARBA00023239"/>
    </source>
</evidence>
<keyword evidence="3" id="KW-0576">Peroxisome</keyword>
<dbReference type="GO" id="GO:0003857">
    <property type="term" value="F:(3S)-3-hydroxyacyl-CoA dehydrogenase (NAD+) activity"/>
    <property type="evidence" value="ECO:0007669"/>
    <property type="project" value="TreeGrafter"/>
</dbReference>
<sequence>MHYVTGNTVIQPVSFLTRDLLTYGVGIGCTEPRFVYELDPDFCAFPTYPVVLGYKGETQDVVGHPSDTMLNGPAMPNFEGTRVGLDAERYVEKINPLNPKGGTLLKVSKLISVKNKGAGALVEEEAILCDASGKAFYRIVTGTFLLGARGVRDEGTSFSKTFKVPARSPDKIIELATSRNQALIYRLSGDYNPLHVDPTFALASGFEEPILHGLCSLGFTARAVLCAYCDNDASKFKSIRARFSKPVIAGQTLVVEMWKEDNKVLLLTKVKETGQVVLNNACVELSPVAKL</sequence>
<dbReference type="Proteomes" id="UP001190700">
    <property type="component" value="Unassembled WGS sequence"/>
</dbReference>
<comment type="subcellular location">
    <subcellularLocation>
        <location evidence="1">Peroxisome</location>
    </subcellularLocation>
</comment>
<evidence type="ECO:0000259" key="5">
    <source>
        <dbReference type="Pfam" id="PF01575"/>
    </source>
</evidence>
<dbReference type="Pfam" id="PF01575">
    <property type="entry name" value="MaoC_dehydratas"/>
    <property type="match status" value="1"/>
</dbReference>
<evidence type="ECO:0000256" key="2">
    <source>
        <dbReference type="ARBA" id="ARBA00006484"/>
    </source>
</evidence>
<accession>A0AAE0G7B1</accession>
<dbReference type="FunFam" id="3.10.129.10:FF:000013">
    <property type="entry name" value="Peroxisomal multifunctional enzyme type 2"/>
    <property type="match status" value="1"/>
</dbReference>
<evidence type="ECO:0000259" key="6">
    <source>
        <dbReference type="Pfam" id="PF22622"/>
    </source>
</evidence>
<dbReference type="InterPro" id="IPR002539">
    <property type="entry name" value="MaoC-like_dom"/>
</dbReference>
<dbReference type="PANTHER" id="PTHR13078">
    <property type="entry name" value="PEROXISOMAL MULTIFUNCTIONAL ENZYME TYPE 2-RELATED"/>
    <property type="match status" value="1"/>
</dbReference>
<evidence type="ECO:0000313" key="8">
    <source>
        <dbReference type="Proteomes" id="UP001190700"/>
    </source>
</evidence>
<dbReference type="InterPro" id="IPR054357">
    <property type="entry name" value="MFE-2_N"/>
</dbReference>
<dbReference type="InterPro" id="IPR029069">
    <property type="entry name" value="HotDog_dom_sf"/>
</dbReference>
<dbReference type="GO" id="GO:0044594">
    <property type="term" value="F:17-beta-hydroxysteroid dehydrogenase (NAD+) activity"/>
    <property type="evidence" value="ECO:0007669"/>
    <property type="project" value="TreeGrafter"/>
</dbReference>
<dbReference type="CDD" id="cd03448">
    <property type="entry name" value="HDE_HSD"/>
    <property type="match status" value="1"/>
</dbReference>
<dbReference type="PANTHER" id="PTHR13078:SF56">
    <property type="entry name" value="PEROXISOMAL MULTIFUNCTIONAL ENZYME TYPE 2"/>
    <property type="match status" value="1"/>
</dbReference>
<keyword evidence="8" id="KW-1185">Reference proteome</keyword>
<dbReference type="Gene3D" id="3.10.129.10">
    <property type="entry name" value="Hotdog Thioesterase"/>
    <property type="match status" value="2"/>
</dbReference>
<dbReference type="SUPFAM" id="SSF54637">
    <property type="entry name" value="Thioesterase/thiol ester dehydrase-isomerase"/>
    <property type="match status" value="2"/>
</dbReference>
<gene>
    <name evidence="7" type="ORF">CYMTET_18798</name>
</gene>
<dbReference type="GO" id="GO:0004300">
    <property type="term" value="F:enoyl-CoA hydratase activity"/>
    <property type="evidence" value="ECO:0007669"/>
    <property type="project" value="TreeGrafter"/>
</dbReference>
<keyword evidence="4" id="KW-0456">Lyase</keyword>
<feature type="domain" description="Peroxisomal multifunctional enzyme type 2-like N-terminal" evidence="6">
    <location>
        <begin position="16"/>
        <end position="146"/>
    </location>
</feature>
<name>A0AAE0G7B1_9CHLO</name>
<reference evidence="7 8" key="1">
    <citation type="journal article" date="2015" name="Genome Biol. Evol.">
        <title>Comparative Genomics of a Bacterivorous Green Alga Reveals Evolutionary Causalities and Consequences of Phago-Mixotrophic Mode of Nutrition.</title>
        <authorList>
            <person name="Burns J.A."/>
            <person name="Paasch A."/>
            <person name="Narechania A."/>
            <person name="Kim E."/>
        </authorList>
    </citation>
    <scope>NUCLEOTIDE SEQUENCE [LARGE SCALE GENOMIC DNA]</scope>
    <source>
        <strain evidence="7 8">PLY_AMNH</strain>
    </source>
</reference>
<comment type="similarity">
    <text evidence="2">Belongs to the short-chain dehydrogenases/reductases (SDR) family.</text>
</comment>
<evidence type="ECO:0008006" key="9">
    <source>
        <dbReference type="Google" id="ProtNLM"/>
    </source>
</evidence>
<dbReference type="GO" id="GO:0005777">
    <property type="term" value="C:peroxisome"/>
    <property type="evidence" value="ECO:0007669"/>
    <property type="project" value="UniProtKB-SubCell"/>
</dbReference>
<dbReference type="AlphaFoldDB" id="A0AAE0G7B1"/>
<organism evidence="7 8">
    <name type="scientific">Cymbomonas tetramitiformis</name>
    <dbReference type="NCBI Taxonomy" id="36881"/>
    <lineage>
        <taxon>Eukaryota</taxon>
        <taxon>Viridiplantae</taxon>
        <taxon>Chlorophyta</taxon>
        <taxon>Pyramimonadophyceae</taxon>
        <taxon>Pyramimonadales</taxon>
        <taxon>Pyramimonadaceae</taxon>
        <taxon>Cymbomonas</taxon>
    </lineage>
</organism>
<evidence type="ECO:0000256" key="1">
    <source>
        <dbReference type="ARBA" id="ARBA00004275"/>
    </source>
</evidence>
<dbReference type="Pfam" id="PF22622">
    <property type="entry name" value="MFE-2_hydrat-2_N"/>
    <property type="match status" value="1"/>
</dbReference>
<proteinExistence type="inferred from homology"/>
<comment type="caution">
    <text evidence="7">The sequence shown here is derived from an EMBL/GenBank/DDBJ whole genome shotgun (WGS) entry which is preliminary data.</text>
</comment>
<protein>
    <recommendedName>
        <fullName evidence="9">MaoC-like domain-containing protein</fullName>
    </recommendedName>
</protein>
<evidence type="ECO:0000313" key="7">
    <source>
        <dbReference type="EMBL" id="KAK3272935.1"/>
    </source>
</evidence>
<feature type="domain" description="MaoC-like" evidence="5">
    <location>
        <begin position="164"/>
        <end position="278"/>
    </location>
</feature>